<feature type="transmembrane region" description="Helical" evidence="7">
    <location>
        <begin position="407"/>
        <end position="426"/>
    </location>
</feature>
<evidence type="ECO:0000256" key="2">
    <source>
        <dbReference type="ARBA" id="ARBA00010992"/>
    </source>
</evidence>
<protein>
    <recommendedName>
        <fullName evidence="8">Major facilitator superfamily (MFS) profile domain-containing protein</fullName>
    </recommendedName>
</protein>
<evidence type="ECO:0000256" key="3">
    <source>
        <dbReference type="ARBA" id="ARBA00022448"/>
    </source>
</evidence>
<dbReference type="Proteomes" id="UP000191285">
    <property type="component" value="Unassembled WGS sequence"/>
</dbReference>
<feature type="transmembrane region" description="Helical" evidence="7">
    <location>
        <begin position="277"/>
        <end position="297"/>
    </location>
</feature>
<feature type="transmembrane region" description="Helical" evidence="7">
    <location>
        <begin position="175"/>
        <end position="196"/>
    </location>
</feature>
<keyword evidence="10" id="KW-1185">Reference proteome</keyword>
<keyword evidence="5 7" id="KW-1133">Transmembrane helix</keyword>
<feature type="domain" description="Major facilitator superfamily (MFS) profile" evidence="8">
    <location>
        <begin position="15"/>
        <end position="461"/>
    </location>
</feature>
<sequence length="501" mass="55951">MFDDYIQSKLLRRLARFSCSVGFLIEGYQAGVLGGVQETKPFLDAIGHPGGTETIPLIASSSTLAAAFISCLVMIIGMPLGRRNCIIIGNVLITIGGIIQAASYSVPQIIVARVLCGAGIAFITCNVPMYMSEMSIQARERGPEVAINCSALLLGVALSYWVSFGFTRMTNQVSWRVPIALQSFFSILSGTSMYFLPDTPRWYYIRDRMEDGDRTLSRLYGVYRKGMTNYGAVTEIQDMKSTIMASLKVEEESENKLTLLSIVWDNTPLRVGRRIRISFVILGIQQSMGINIMVYYMTKIFSEVGLSDFMASLIAALSLTLQWMGSWVCIPTIERIGRRRIMMLTGSIQTLCMLVFVVLNMMENKTDATRWAAAMIIFPYLFFYGWGWVGCPWLYGPEIAPLRYRHIGSAAGLLGVWVFTFITVFAGGIALKTVGARIWIWPLVFNVIAVVFVYFMCPDPTGKTLEEIDQLFAKDGALVQRLNHSDFEKEHESVQEVENSA</sequence>
<dbReference type="GO" id="GO:0016020">
    <property type="term" value="C:membrane"/>
    <property type="evidence" value="ECO:0007669"/>
    <property type="project" value="UniProtKB-SubCell"/>
</dbReference>
<comment type="caution">
    <text evidence="9">The sequence shown here is derived from an EMBL/GenBank/DDBJ whole genome shotgun (WGS) entry which is preliminary data.</text>
</comment>
<dbReference type="PRINTS" id="PR00171">
    <property type="entry name" value="SUGRTRNSPORT"/>
</dbReference>
<dbReference type="PANTHER" id="PTHR48022">
    <property type="entry name" value="PLASTIDIC GLUCOSE TRANSPORTER 4"/>
    <property type="match status" value="1"/>
</dbReference>
<evidence type="ECO:0000256" key="5">
    <source>
        <dbReference type="ARBA" id="ARBA00022989"/>
    </source>
</evidence>
<dbReference type="InterPro" id="IPR005828">
    <property type="entry name" value="MFS_sugar_transport-like"/>
</dbReference>
<keyword evidence="6 7" id="KW-0472">Membrane</keyword>
<evidence type="ECO:0000256" key="7">
    <source>
        <dbReference type="SAM" id="Phobius"/>
    </source>
</evidence>
<comment type="subcellular location">
    <subcellularLocation>
        <location evidence="1">Membrane</location>
        <topology evidence="1">Multi-pass membrane protein</topology>
    </subcellularLocation>
</comment>
<dbReference type="SUPFAM" id="SSF103473">
    <property type="entry name" value="MFS general substrate transporter"/>
    <property type="match status" value="1"/>
</dbReference>
<evidence type="ECO:0000313" key="9">
    <source>
        <dbReference type="EMBL" id="OQE31421.1"/>
    </source>
</evidence>
<dbReference type="Pfam" id="PF00083">
    <property type="entry name" value="Sugar_tr"/>
    <property type="match status" value="1"/>
</dbReference>
<reference evidence="10" key="1">
    <citation type="journal article" date="2017" name="Nat. Microbiol.">
        <title>Global analysis of biosynthetic gene clusters reveals vast potential of secondary metabolite production in Penicillium species.</title>
        <authorList>
            <person name="Nielsen J.C."/>
            <person name="Grijseels S."/>
            <person name="Prigent S."/>
            <person name="Ji B."/>
            <person name="Dainat J."/>
            <person name="Nielsen K.F."/>
            <person name="Frisvad J.C."/>
            <person name="Workman M."/>
            <person name="Nielsen J."/>
        </authorList>
    </citation>
    <scope>NUCLEOTIDE SEQUENCE [LARGE SCALE GENOMIC DNA]</scope>
    <source>
        <strain evidence="10">IBT 24891</strain>
    </source>
</reference>
<keyword evidence="4 7" id="KW-0812">Transmembrane</keyword>
<dbReference type="InterPro" id="IPR050360">
    <property type="entry name" value="MFS_Sugar_Transporters"/>
</dbReference>
<evidence type="ECO:0000313" key="10">
    <source>
        <dbReference type="Proteomes" id="UP000191285"/>
    </source>
</evidence>
<comment type="similarity">
    <text evidence="2">Belongs to the major facilitator superfamily. Sugar transporter (TC 2.A.1.1) family.</text>
</comment>
<dbReference type="InterPro" id="IPR036259">
    <property type="entry name" value="MFS_trans_sf"/>
</dbReference>
<feature type="transmembrane region" description="Helical" evidence="7">
    <location>
        <begin position="309"/>
        <end position="329"/>
    </location>
</feature>
<dbReference type="InterPro" id="IPR020846">
    <property type="entry name" value="MFS_dom"/>
</dbReference>
<proteinExistence type="inferred from homology"/>
<organism evidence="9 10">
    <name type="scientific">Penicillium steckii</name>
    <dbReference type="NCBI Taxonomy" id="303698"/>
    <lineage>
        <taxon>Eukaryota</taxon>
        <taxon>Fungi</taxon>
        <taxon>Dikarya</taxon>
        <taxon>Ascomycota</taxon>
        <taxon>Pezizomycotina</taxon>
        <taxon>Eurotiomycetes</taxon>
        <taxon>Eurotiomycetidae</taxon>
        <taxon>Eurotiales</taxon>
        <taxon>Aspergillaceae</taxon>
        <taxon>Penicillium</taxon>
    </lineage>
</organism>
<evidence type="ECO:0000256" key="6">
    <source>
        <dbReference type="ARBA" id="ARBA00023136"/>
    </source>
</evidence>
<name>A0A1V6TYS0_9EURO</name>
<evidence type="ECO:0000256" key="1">
    <source>
        <dbReference type="ARBA" id="ARBA00004141"/>
    </source>
</evidence>
<dbReference type="PROSITE" id="PS50850">
    <property type="entry name" value="MFS"/>
    <property type="match status" value="1"/>
</dbReference>
<accession>A0A1V6TYS0</accession>
<feature type="transmembrane region" description="Helical" evidence="7">
    <location>
        <begin position="371"/>
        <end position="395"/>
    </location>
</feature>
<feature type="transmembrane region" description="Helical" evidence="7">
    <location>
        <begin position="143"/>
        <end position="163"/>
    </location>
</feature>
<keyword evidence="3" id="KW-0813">Transport</keyword>
<gene>
    <name evidence="9" type="ORF">PENSTE_c001G02574</name>
</gene>
<feature type="transmembrane region" description="Helical" evidence="7">
    <location>
        <begin position="57"/>
        <end position="78"/>
    </location>
</feature>
<dbReference type="PANTHER" id="PTHR48022:SF28">
    <property type="entry name" value="MAJOR FACILITATOR SUPERFAMILY (MFS) PROFILE DOMAIN-CONTAINING PROTEIN-RELATED"/>
    <property type="match status" value="1"/>
</dbReference>
<dbReference type="EMBL" id="MLKD01000001">
    <property type="protein sequence ID" value="OQE31421.1"/>
    <property type="molecule type" value="Genomic_DNA"/>
</dbReference>
<evidence type="ECO:0000256" key="4">
    <source>
        <dbReference type="ARBA" id="ARBA00022692"/>
    </source>
</evidence>
<dbReference type="GO" id="GO:0005351">
    <property type="term" value="F:carbohydrate:proton symporter activity"/>
    <property type="evidence" value="ECO:0007669"/>
    <property type="project" value="TreeGrafter"/>
</dbReference>
<dbReference type="InterPro" id="IPR003663">
    <property type="entry name" value="Sugar/inositol_transpt"/>
</dbReference>
<feature type="transmembrane region" description="Helical" evidence="7">
    <location>
        <begin position="341"/>
        <end position="359"/>
    </location>
</feature>
<feature type="transmembrane region" description="Helical" evidence="7">
    <location>
        <begin position="438"/>
        <end position="457"/>
    </location>
</feature>
<dbReference type="Gene3D" id="1.20.1250.20">
    <property type="entry name" value="MFS general substrate transporter like domains"/>
    <property type="match status" value="1"/>
</dbReference>
<dbReference type="OrthoDB" id="6133115at2759"/>
<feature type="transmembrane region" description="Helical" evidence="7">
    <location>
        <begin position="85"/>
        <end position="104"/>
    </location>
</feature>
<evidence type="ECO:0000259" key="8">
    <source>
        <dbReference type="PROSITE" id="PS50850"/>
    </source>
</evidence>
<dbReference type="AlphaFoldDB" id="A0A1V6TYS0"/>
<feature type="transmembrane region" description="Helical" evidence="7">
    <location>
        <begin position="110"/>
        <end position="131"/>
    </location>
</feature>